<dbReference type="GO" id="GO:0005778">
    <property type="term" value="C:peroxisomal membrane"/>
    <property type="evidence" value="ECO:0007669"/>
    <property type="project" value="UniProtKB-SubCell"/>
</dbReference>
<dbReference type="EMBL" id="MU863629">
    <property type="protein sequence ID" value="KAK4103270.1"/>
    <property type="molecule type" value="Genomic_DNA"/>
</dbReference>
<comment type="caution">
    <text evidence="5">The sequence shown here is derived from an EMBL/GenBank/DDBJ whole genome shotgun (WGS) entry which is preliminary data.</text>
</comment>
<evidence type="ECO:0000256" key="4">
    <source>
        <dbReference type="ARBA" id="ARBA00046271"/>
    </source>
</evidence>
<keyword evidence="1" id="KW-0962">Peroxisome biogenesis</keyword>
<evidence type="ECO:0000256" key="1">
    <source>
        <dbReference type="ARBA" id="ARBA00022593"/>
    </source>
</evidence>
<dbReference type="PANTHER" id="PTHR12652:SF23">
    <property type="entry name" value="MICROBODY (PEROXISOME) PROLIFERATION PROTEIN PEROXIN 11B (EUROFUNG)"/>
    <property type="match status" value="1"/>
</dbReference>
<accession>A0AAN6T314</accession>
<name>A0AAN6T314_9PEZI</name>
<gene>
    <name evidence="5" type="ORF">N658DRAFT_494600</name>
</gene>
<proteinExistence type="predicted"/>
<dbReference type="Proteomes" id="UP001305647">
    <property type="component" value="Unassembled WGS sequence"/>
</dbReference>
<evidence type="ECO:0000313" key="6">
    <source>
        <dbReference type="Proteomes" id="UP001305647"/>
    </source>
</evidence>
<dbReference type="AlphaFoldDB" id="A0AAN6T314"/>
<dbReference type="GO" id="GO:0016559">
    <property type="term" value="P:peroxisome fission"/>
    <property type="evidence" value="ECO:0007669"/>
    <property type="project" value="InterPro"/>
</dbReference>
<keyword evidence="6" id="KW-1185">Reference proteome</keyword>
<dbReference type="PANTHER" id="PTHR12652">
    <property type="entry name" value="PEROXISOMAL BIOGENESIS FACTOR 11"/>
    <property type="match status" value="1"/>
</dbReference>
<dbReference type="Pfam" id="PF05648">
    <property type="entry name" value="PEX11"/>
    <property type="match status" value="1"/>
</dbReference>
<evidence type="ECO:0000256" key="3">
    <source>
        <dbReference type="ARBA" id="ARBA00023140"/>
    </source>
</evidence>
<reference evidence="5" key="2">
    <citation type="submission" date="2023-05" db="EMBL/GenBank/DDBJ databases">
        <authorList>
            <consortium name="Lawrence Berkeley National Laboratory"/>
            <person name="Steindorff A."/>
            <person name="Hensen N."/>
            <person name="Bonometti L."/>
            <person name="Westerberg I."/>
            <person name="Brannstrom I.O."/>
            <person name="Guillou S."/>
            <person name="Cros-Aarteil S."/>
            <person name="Calhoun S."/>
            <person name="Haridas S."/>
            <person name="Kuo A."/>
            <person name="Mondo S."/>
            <person name="Pangilinan J."/>
            <person name="Riley R."/>
            <person name="Labutti K."/>
            <person name="Andreopoulos B."/>
            <person name="Lipzen A."/>
            <person name="Chen C."/>
            <person name="Yanf M."/>
            <person name="Daum C."/>
            <person name="Ng V."/>
            <person name="Clum A."/>
            <person name="Ohm R."/>
            <person name="Martin F."/>
            <person name="Silar P."/>
            <person name="Natvig D."/>
            <person name="Lalanne C."/>
            <person name="Gautier V."/>
            <person name="Ament-Velasquez S.L."/>
            <person name="Kruys A."/>
            <person name="Hutchinson M.I."/>
            <person name="Powell A.J."/>
            <person name="Barry K."/>
            <person name="Miller A.N."/>
            <person name="Grigoriev I.V."/>
            <person name="Debuchy R."/>
            <person name="Gladieux P."/>
            <person name="Thoren M.H."/>
            <person name="Johannesson H."/>
        </authorList>
    </citation>
    <scope>NUCLEOTIDE SEQUENCE</scope>
    <source>
        <strain evidence="5">CBS 757.83</strain>
    </source>
</reference>
<keyword evidence="3" id="KW-0576">Peroxisome</keyword>
<evidence type="ECO:0000256" key="2">
    <source>
        <dbReference type="ARBA" id="ARBA00023136"/>
    </source>
</evidence>
<reference evidence="5" key="1">
    <citation type="journal article" date="2023" name="Mol. Phylogenet. Evol.">
        <title>Genome-scale phylogeny and comparative genomics of the fungal order Sordariales.</title>
        <authorList>
            <person name="Hensen N."/>
            <person name="Bonometti L."/>
            <person name="Westerberg I."/>
            <person name="Brannstrom I.O."/>
            <person name="Guillou S."/>
            <person name="Cros-Aarteil S."/>
            <person name="Calhoun S."/>
            <person name="Haridas S."/>
            <person name="Kuo A."/>
            <person name="Mondo S."/>
            <person name="Pangilinan J."/>
            <person name="Riley R."/>
            <person name="LaButti K."/>
            <person name="Andreopoulos B."/>
            <person name="Lipzen A."/>
            <person name="Chen C."/>
            <person name="Yan M."/>
            <person name="Daum C."/>
            <person name="Ng V."/>
            <person name="Clum A."/>
            <person name="Steindorff A."/>
            <person name="Ohm R.A."/>
            <person name="Martin F."/>
            <person name="Silar P."/>
            <person name="Natvig D.O."/>
            <person name="Lalanne C."/>
            <person name="Gautier V."/>
            <person name="Ament-Velasquez S.L."/>
            <person name="Kruys A."/>
            <person name="Hutchinson M.I."/>
            <person name="Powell A.J."/>
            <person name="Barry K."/>
            <person name="Miller A.N."/>
            <person name="Grigoriev I.V."/>
            <person name="Debuchy R."/>
            <person name="Gladieux P."/>
            <person name="Hiltunen Thoren M."/>
            <person name="Johannesson H."/>
        </authorList>
    </citation>
    <scope>NUCLEOTIDE SEQUENCE</scope>
    <source>
        <strain evidence="5">CBS 757.83</strain>
    </source>
</reference>
<sequence length="257" mass="27895">MADQISAFEQFVRFGTDAYGLERLLRGLQSLTTLLLFFAPLRHLLLLASPFPSSPTAAAAISLATLTQLRTRLSALRQPFRLFRFLDSLSSAWSVFSSSPPSADFLGLVERWTDFGSKAFTGIYLVLESLTFVDVAVAVPGLGLFGSQEQVRATVLDGQRFWFLGLVCGILCALAKLGRGEGNIGGKSNGDGGRRYRIWRRLVADMLDLSVPGSMVGWVSLSPGKVGLLMLGSTVLTGMEVWERCGREVAAAKAERL</sequence>
<comment type="subcellular location">
    <subcellularLocation>
        <location evidence="4">Peroxisome membrane</location>
    </subcellularLocation>
</comment>
<dbReference type="InterPro" id="IPR008733">
    <property type="entry name" value="PEX11"/>
</dbReference>
<evidence type="ECO:0000313" key="5">
    <source>
        <dbReference type="EMBL" id="KAK4103270.1"/>
    </source>
</evidence>
<protein>
    <submittedName>
        <fullName evidence="5">Uncharacterized protein</fullName>
    </submittedName>
</protein>
<keyword evidence="2" id="KW-0472">Membrane</keyword>
<organism evidence="5 6">
    <name type="scientific">Parathielavia hyrcaniae</name>
    <dbReference type="NCBI Taxonomy" id="113614"/>
    <lineage>
        <taxon>Eukaryota</taxon>
        <taxon>Fungi</taxon>
        <taxon>Dikarya</taxon>
        <taxon>Ascomycota</taxon>
        <taxon>Pezizomycotina</taxon>
        <taxon>Sordariomycetes</taxon>
        <taxon>Sordariomycetidae</taxon>
        <taxon>Sordariales</taxon>
        <taxon>Chaetomiaceae</taxon>
        <taxon>Parathielavia</taxon>
    </lineage>
</organism>